<evidence type="ECO:0000313" key="2">
    <source>
        <dbReference type="EMBL" id="NER66808.1"/>
    </source>
</evidence>
<dbReference type="InterPro" id="IPR011010">
    <property type="entry name" value="DNA_brk_join_enz"/>
</dbReference>
<dbReference type="SUPFAM" id="SSF56349">
    <property type="entry name" value="DNA breaking-rejoining enzymes"/>
    <property type="match status" value="1"/>
</dbReference>
<organism evidence="2 3">
    <name type="scientific">Pseudomonas brassicae</name>
    <dbReference type="NCBI Taxonomy" id="2708063"/>
    <lineage>
        <taxon>Bacteria</taxon>
        <taxon>Pseudomonadati</taxon>
        <taxon>Pseudomonadota</taxon>
        <taxon>Gammaproteobacteria</taxon>
        <taxon>Pseudomonadales</taxon>
        <taxon>Pseudomonadaceae</taxon>
        <taxon>Pseudomonas</taxon>
    </lineage>
</organism>
<sequence>MGVTEERIFKKYGQKLKLITKNARGGLKWIVDLHSLRVSGITNLIEAGVPLEVVQMFVADHQVLVTTLHYLKYSPAKLRQYLEAAHDQMINNQDFVGSELFTEALMELAPFLLTPAGAGTGAGIDALMLGDGVWTINPDGICPGTCCSNGGGLETPLRTNTARSR</sequence>
<dbReference type="RefSeq" id="WP_163951402.1">
    <property type="nucleotide sequence ID" value="NZ_JAAHBU010000651.1"/>
</dbReference>
<comment type="caution">
    <text evidence="2">The sequence shown here is derived from an EMBL/GenBank/DDBJ whole genome shotgun (WGS) entry which is preliminary data.</text>
</comment>
<keyword evidence="3" id="KW-1185">Reference proteome</keyword>
<evidence type="ECO:0000313" key="3">
    <source>
        <dbReference type="Proteomes" id="UP000482634"/>
    </source>
</evidence>
<name>A0A6B3P3B0_9PSED</name>
<reference evidence="2 3" key="1">
    <citation type="submission" date="2020-02" db="EMBL/GenBank/DDBJ databases">
        <title>Broccoli isolated Pseudomonas sp.</title>
        <authorList>
            <person name="Fujikawa T."/>
            <person name="Sawada H."/>
        </authorList>
    </citation>
    <scope>NUCLEOTIDE SEQUENCE [LARGE SCALE GENOMIC DNA]</scope>
    <source>
        <strain evidence="2 3">MAFF212427</strain>
    </source>
</reference>
<dbReference type="InterPro" id="IPR013762">
    <property type="entry name" value="Integrase-like_cat_sf"/>
</dbReference>
<dbReference type="EMBL" id="JAAHBU010000651">
    <property type="protein sequence ID" value="NER66808.1"/>
    <property type="molecule type" value="Genomic_DNA"/>
</dbReference>
<dbReference type="GO" id="GO:0003677">
    <property type="term" value="F:DNA binding"/>
    <property type="evidence" value="ECO:0007669"/>
    <property type="project" value="InterPro"/>
</dbReference>
<protein>
    <submittedName>
        <fullName evidence="2">Site-specific integrase</fullName>
    </submittedName>
</protein>
<dbReference type="Proteomes" id="UP000482634">
    <property type="component" value="Unassembled WGS sequence"/>
</dbReference>
<feature type="non-terminal residue" evidence="2">
    <location>
        <position position="165"/>
    </location>
</feature>
<accession>A0A6B3P3B0</accession>
<proteinExistence type="predicted"/>
<dbReference type="GO" id="GO:0015074">
    <property type="term" value="P:DNA integration"/>
    <property type="evidence" value="ECO:0007669"/>
    <property type="project" value="InterPro"/>
</dbReference>
<keyword evidence="1" id="KW-0233">DNA recombination</keyword>
<evidence type="ECO:0000256" key="1">
    <source>
        <dbReference type="ARBA" id="ARBA00023172"/>
    </source>
</evidence>
<gene>
    <name evidence="2" type="ORF">G3436_26915</name>
</gene>
<dbReference type="GO" id="GO:0006310">
    <property type="term" value="P:DNA recombination"/>
    <property type="evidence" value="ECO:0007669"/>
    <property type="project" value="UniProtKB-KW"/>
</dbReference>
<dbReference type="AlphaFoldDB" id="A0A6B3P3B0"/>
<dbReference type="Gene3D" id="1.10.443.10">
    <property type="entry name" value="Intergrase catalytic core"/>
    <property type="match status" value="1"/>
</dbReference>